<dbReference type="Pfam" id="PF00004">
    <property type="entry name" value="AAA"/>
    <property type="match status" value="1"/>
</dbReference>
<accession>A0A9Q9B2G8</accession>
<feature type="compositionally biased region" description="Polar residues" evidence="1">
    <location>
        <begin position="1223"/>
        <end position="1233"/>
    </location>
</feature>
<feature type="region of interest" description="Disordered" evidence="1">
    <location>
        <begin position="1203"/>
        <end position="1233"/>
    </location>
</feature>
<sequence>MAEEVAVKRKPPPPPGKKPLVVKAKELTQSPGVLPTISIDVAAPSISSVDEAVSDKTVIQEQADVEQDPSPDSATDNAQVPAEQNAEEKNSDECTASSIETTSIPKAAAQNSDIELHDPASADGPSGVDPSPAEVSLQSLQNQLAELQARIKSLEESPTTLLNQINQRVSALEEDTYDDSDSESGEIDDKETGPRPRKASYVLNVMSMSDWDKRVFSRTEPYAMIDVVVSSNFFNGSKDNSDNTPTTSAPLEDRFDSEKDHGEYIKFIQVNSVPLVHLFYHVTGGSISDTDKERLPQPMVIVAPFKSFTTFDPEFQQAVKMLEGTWGEKAQSDPRAQISIQKYEVPSEREIVDDNDNEGEDKSEDKAVEKIDNYDPDDLKYNSYEAYLGARAWNMCYNRFIKKRWEHFRSTRVSRIRYGDLCNFYQPGDDVYEPEGEQKVWRVTSVTGGRPVLRHLCYGPLDVDEKRVSAASSGEGAGSHASSNDWTTLYVEGYYLNFDGRLFGAVYKREEIKYYPGSKLIRHLKIYPLRLLHDPTELERCTKAGKIFFNKCLPALHHYDGRTLTKSSSGRELSVNGSNSRSQDVLSAVYVDLVKAYQYNPDWSFSFGADPYVGADDREINGGPTAFESLESGFRYMDDEDGDRALNVQNMSFCEDKAYRRYVQTDGWINEVSGGLVKERADFKSDDYKLLPNRLYGFVFQTRTWACFDVDDKHLKEVPRDDSAWGELALPTQYKETLESLVELHFANKQATASQGPTSIDYDFIQGKGAGLVVLLHGHPGVGKTSTAESIAVKYQKPLLPITCGNLGTDATSVEQHLSENFQLAQAWDAIVLLDEADVFLTRRNKSDLERNALVSVFLRTLEYYTGVLFLTTNRVGAFDGAFISRVHTSLYYPPLTLEQTNAIWKNNLRRLLRKENRAGNGLHIEGIGEELLEFAKSHYLQRRKLGSHRVWNGRQIRNSFQSAVALAQYEAKRSTLTYNKATLRASHFNVVARASAEFEEYLDVTREFTEDEILDRQGERAAEYTRPTSFSQTRAEQSDYQVWNSRELADSGHESAATATTNHPQYSTPRSMSGPNGHSLVSRPTFNSRIGQSVSPQPMKPAHQAPRQQHPSQAFTPQKQPSAAHNSGVPAGYTIIQTEQGPRLILQSATATAAAPSQQAPSAPPSSSFALEQHTDTYQHFDQQIVDNGTLQHEYGDAVIHTDRFRTPPPSHQQPYARSPAPSASYQSANVA</sequence>
<dbReference type="Gene3D" id="3.40.50.300">
    <property type="entry name" value="P-loop containing nucleotide triphosphate hydrolases"/>
    <property type="match status" value="1"/>
</dbReference>
<feature type="region of interest" description="Disordered" evidence="1">
    <location>
        <begin position="173"/>
        <end position="196"/>
    </location>
</feature>
<dbReference type="PANTHER" id="PTHR46411:SF3">
    <property type="entry name" value="AAA+ ATPASE DOMAIN-CONTAINING PROTEIN"/>
    <property type="match status" value="1"/>
</dbReference>
<feature type="region of interest" description="Disordered" evidence="1">
    <location>
        <begin position="1019"/>
        <end position="1130"/>
    </location>
</feature>
<feature type="compositionally biased region" description="Acidic residues" evidence="1">
    <location>
        <begin position="173"/>
        <end position="189"/>
    </location>
</feature>
<name>A0A9Q9B2G8_9PEZI</name>
<evidence type="ECO:0000313" key="3">
    <source>
        <dbReference type="EMBL" id="USW57713.1"/>
    </source>
</evidence>
<organism evidence="3 4">
    <name type="scientific">Septoria linicola</name>
    <dbReference type="NCBI Taxonomy" id="215465"/>
    <lineage>
        <taxon>Eukaryota</taxon>
        <taxon>Fungi</taxon>
        <taxon>Dikarya</taxon>
        <taxon>Ascomycota</taxon>
        <taxon>Pezizomycotina</taxon>
        <taxon>Dothideomycetes</taxon>
        <taxon>Dothideomycetidae</taxon>
        <taxon>Mycosphaerellales</taxon>
        <taxon>Mycosphaerellaceae</taxon>
        <taxon>Septoria</taxon>
    </lineage>
</organism>
<dbReference type="Proteomes" id="UP001056384">
    <property type="component" value="Chromosome 10"/>
</dbReference>
<dbReference type="InterPro" id="IPR056599">
    <property type="entry name" value="AAA_lid_fung"/>
</dbReference>
<evidence type="ECO:0000256" key="1">
    <source>
        <dbReference type="SAM" id="MobiDB-lite"/>
    </source>
</evidence>
<feature type="compositionally biased region" description="Polar residues" evidence="1">
    <location>
        <begin position="1107"/>
        <end position="1126"/>
    </location>
</feature>
<dbReference type="Pfam" id="PF23232">
    <property type="entry name" value="AAA_lid_13"/>
    <property type="match status" value="1"/>
</dbReference>
<feature type="compositionally biased region" description="Low complexity" evidence="1">
    <location>
        <begin position="1150"/>
        <end position="1169"/>
    </location>
</feature>
<gene>
    <name evidence="3" type="ORF">Slin15195_G110320</name>
</gene>
<feature type="region of interest" description="Disordered" evidence="1">
    <location>
        <begin position="1150"/>
        <end position="1170"/>
    </location>
</feature>
<feature type="compositionally biased region" description="Polar residues" evidence="1">
    <location>
        <begin position="93"/>
        <end position="113"/>
    </location>
</feature>
<protein>
    <submittedName>
        <fullName evidence="3">AAA+ ATPase domain, ATPase, AAA-type, core</fullName>
    </submittedName>
</protein>
<feature type="compositionally biased region" description="Polar residues" evidence="1">
    <location>
        <begin position="1083"/>
        <end position="1097"/>
    </location>
</feature>
<dbReference type="SMART" id="SM00382">
    <property type="entry name" value="AAA"/>
    <property type="match status" value="1"/>
</dbReference>
<dbReference type="GO" id="GO:0005524">
    <property type="term" value="F:ATP binding"/>
    <property type="evidence" value="ECO:0007669"/>
    <property type="project" value="InterPro"/>
</dbReference>
<evidence type="ECO:0000259" key="2">
    <source>
        <dbReference type="SMART" id="SM00382"/>
    </source>
</evidence>
<dbReference type="InterPro" id="IPR027417">
    <property type="entry name" value="P-loop_NTPase"/>
</dbReference>
<feature type="domain" description="AAA+ ATPase" evidence="2">
    <location>
        <begin position="770"/>
        <end position="897"/>
    </location>
</feature>
<keyword evidence="4" id="KW-1185">Reference proteome</keyword>
<dbReference type="InterPro" id="IPR003593">
    <property type="entry name" value="AAA+_ATPase"/>
</dbReference>
<reference evidence="3" key="1">
    <citation type="submission" date="2022-06" db="EMBL/GenBank/DDBJ databases">
        <title>Complete genome sequences of two strains of the flax pathogen Septoria linicola.</title>
        <authorList>
            <person name="Lapalu N."/>
            <person name="Simon A."/>
            <person name="Demenou B."/>
            <person name="Paumier D."/>
            <person name="Guillot M.-P."/>
            <person name="Gout L."/>
            <person name="Valade R."/>
        </authorList>
    </citation>
    <scope>NUCLEOTIDE SEQUENCE</scope>
    <source>
        <strain evidence="3">SE15195</strain>
    </source>
</reference>
<feature type="compositionally biased region" description="Polar residues" evidence="1">
    <location>
        <begin position="1058"/>
        <end position="1077"/>
    </location>
</feature>
<feature type="region of interest" description="Disordered" evidence="1">
    <location>
        <begin position="1"/>
        <end position="21"/>
    </location>
</feature>
<dbReference type="EMBL" id="CP099427">
    <property type="protein sequence ID" value="USW57713.1"/>
    <property type="molecule type" value="Genomic_DNA"/>
</dbReference>
<dbReference type="GO" id="GO:0016887">
    <property type="term" value="F:ATP hydrolysis activity"/>
    <property type="evidence" value="ECO:0007669"/>
    <property type="project" value="InterPro"/>
</dbReference>
<dbReference type="PANTHER" id="PTHR46411">
    <property type="entry name" value="FAMILY ATPASE, PUTATIVE-RELATED"/>
    <property type="match status" value="1"/>
</dbReference>
<dbReference type="Pfam" id="PF22942">
    <property type="entry name" value="DUF7025"/>
    <property type="match status" value="1"/>
</dbReference>
<dbReference type="SUPFAM" id="SSF52540">
    <property type="entry name" value="P-loop containing nucleoside triphosphate hydrolases"/>
    <property type="match status" value="1"/>
</dbReference>
<feature type="region of interest" description="Disordered" evidence="1">
    <location>
        <begin position="52"/>
        <end position="133"/>
    </location>
</feature>
<dbReference type="InterPro" id="IPR003959">
    <property type="entry name" value="ATPase_AAA_core"/>
</dbReference>
<feature type="compositionally biased region" description="Polar residues" evidence="1">
    <location>
        <begin position="1027"/>
        <end position="1045"/>
    </location>
</feature>
<dbReference type="InterPro" id="IPR054289">
    <property type="entry name" value="DUF7025"/>
</dbReference>
<proteinExistence type="predicted"/>
<evidence type="ECO:0000313" key="4">
    <source>
        <dbReference type="Proteomes" id="UP001056384"/>
    </source>
</evidence>
<dbReference type="AlphaFoldDB" id="A0A9Q9B2G8"/>